<organism evidence="7 8">
    <name type="scientific">SAR86 cluster bacterium</name>
    <dbReference type="NCBI Taxonomy" id="2030880"/>
    <lineage>
        <taxon>Bacteria</taxon>
        <taxon>Pseudomonadati</taxon>
        <taxon>Pseudomonadota</taxon>
        <taxon>Gammaproteobacteria</taxon>
        <taxon>SAR86 cluster</taxon>
    </lineage>
</organism>
<sequence length="76" mass="8554">MSDLIISGINLMLTGMVTVLIFLSILILLINISASLFKEELIDSSKENLAKSPDVNKLTIEHKEIINIIKKRIFNE</sequence>
<evidence type="ECO:0000313" key="8">
    <source>
        <dbReference type="Proteomes" id="UP000705230"/>
    </source>
</evidence>
<keyword evidence="2" id="KW-1003">Cell membrane</keyword>
<dbReference type="Proteomes" id="UP000705230">
    <property type="component" value="Unassembled WGS sequence"/>
</dbReference>
<evidence type="ECO:0000256" key="2">
    <source>
        <dbReference type="ARBA" id="ARBA00022475"/>
    </source>
</evidence>
<evidence type="ECO:0000256" key="3">
    <source>
        <dbReference type="ARBA" id="ARBA00022692"/>
    </source>
</evidence>
<feature type="transmembrane region" description="Helical" evidence="6">
    <location>
        <begin position="12"/>
        <end position="37"/>
    </location>
</feature>
<comment type="caution">
    <text evidence="7">The sequence shown here is derived from an EMBL/GenBank/DDBJ whole genome shotgun (WGS) entry which is preliminary data.</text>
</comment>
<accession>A0A937M3A5</accession>
<proteinExistence type="predicted"/>
<evidence type="ECO:0000256" key="4">
    <source>
        <dbReference type="ARBA" id="ARBA00022989"/>
    </source>
</evidence>
<dbReference type="Pfam" id="PF04277">
    <property type="entry name" value="OAD_gamma"/>
    <property type="match status" value="1"/>
</dbReference>
<gene>
    <name evidence="7" type="ORF">ISR29_06690</name>
</gene>
<evidence type="ECO:0000256" key="5">
    <source>
        <dbReference type="ARBA" id="ARBA00023136"/>
    </source>
</evidence>
<keyword evidence="5 6" id="KW-0472">Membrane</keyword>
<keyword evidence="4 6" id="KW-1133">Transmembrane helix</keyword>
<dbReference type="EMBL" id="JADHSG010000028">
    <property type="protein sequence ID" value="MBL6903869.1"/>
    <property type="molecule type" value="Genomic_DNA"/>
</dbReference>
<dbReference type="AlphaFoldDB" id="A0A937M3A5"/>
<protein>
    <submittedName>
        <fullName evidence="7">OadG family protein</fullName>
    </submittedName>
</protein>
<evidence type="ECO:0000256" key="1">
    <source>
        <dbReference type="ARBA" id="ARBA00004236"/>
    </source>
</evidence>
<reference evidence="7" key="1">
    <citation type="submission" date="2020-10" db="EMBL/GenBank/DDBJ databases">
        <title>Microbiome of the Black Sea water column analyzed by genome centric metagenomics.</title>
        <authorList>
            <person name="Cabello-Yeves P.J."/>
            <person name="Callieri C."/>
            <person name="Picazo A."/>
            <person name="Mehrshad M."/>
            <person name="Haro-Moreno J.M."/>
            <person name="Roda-Garcia J."/>
            <person name="Dzembekova N."/>
            <person name="Slabakova V."/>
            <person name="Slabakova N."/>
            <person name="Moncheva S."/>
            <person name="Rodriguez-Valera F."/>
        </authorList>
    </citation>
    <scope>NUCLEOTIDE SEQUENCE</scope>
    <source>
        <strain evidence="7">BS30m-G43</strain>
    </source>
</reference>
<name>A0A937M3A5_9GAMM</name>
<dbReference type="GO" id="GO:0015081">
    <property type="term" value="F:sodium ion transmembrane transporter activity"/>
    <property type="evidence" value="ECO:0007669"/>
    <property type="project" value="InterPro"/>
</dbReference>
<dbReference type="GO" id="GO:0036376">
    <property type="term" value="P:sodium ion export across plasma membrane"/>
    <property type="evidence" value="ECO:0007669"/>
    <property type="project" value="InterPro"/>
</dbReference>
<evidence type="ECO:0000256" key="6">
    <source>
        <dbReference type="SAM" id="Phobius"/>
    </source>
</evidence>
<dbReference type="InterPro" id="IPR005899">
    <property type="entry name" value="Na_pump_deCOase"/>
</dbReference>
<dbReference type="GO" id="GO:0005886">
    <property type="term" value="C:plasma membrane"/>
    <property type="evidence" value="ECO:0007669"/>
    <property type="project" value="UniProtKB-SubCell"/>
</dbReference>
<comment type="subcellular location">
    <subcellularLocation>
        <location evidence="1">Cell membrane</location>
    </subcellularLocation>
</comment>
<evidence type="ECO:0000313" key="7">
    <source>
        <dbReference type="EMBL" id="MBL6903869.1"/>
    </source>
</evidence>
<keyword evidence="3 6" id="KW-0812">Transmembrane</keyword>